<dbReference type="HAMAP" id="MF_01894">
    <property type="entry name" value="Smc_prok"/>
    <property type="match status" value="1"/>
</dbReference>
<comment type="subunit">
    <text evidence="6">Homodimer.</text>
</comment>
<keyword evidence="4 6" id="KW-0175">Coiled coil</keyword>
<comment type="function">
    <text evidence="6">Required for chromosome condensation and partitioning.</text>
</comment>
<comment type="similarity">
    <text evidence="6">Belongs to the SMC family.</text>
</comment>
<dbReference type="SUPFAM" id="SSF75553">
    <property type="entry name" value="Smc hinge domain"/>
    <property type="match status" value="1"/>
</dbReference>
<protein>
    <recommendedName>
        <fullName evidence="6">Chromosome partition protein Smc</fullName>
    </recommendedName>
</protein>
<keyword evidence="9" id="KW-1185">Reference proteome</keyword>
<dbReference type="InterPro" id="IPR010935">
    <property type="entry name" value="SMC_hinge"/>
</dbReference>
<evidence type="ECO:0000256" key="1">
    <source>
        <dbReference type="ARBA" id="ARBA00022490"/>
    </source>
</evidence>
<evidence type="ECO:0000256" key="2">
    <source>
        <dbReference type="ARBA" id="ARBA00022741"/>
    </source>
</evidence>
<dbReference type="Gene3D" id="3.30.70.1620">
    <property type="match status" value="1"/>
</dbReference>
<keyword evidence="1 6" id="KW-0963">Cytoplasm</keyword>
<keyword evidence="5 6" id="KW-0238">DNA-binding</keyword>
<sequence length="1236" mass="132847">MHLKSLTLKGFKSFAQPTTFAFEKGVTCVVGPNGSGKSNVVDGLAWVMGEQGAKTLRGGKMEDVIFAGTATRGPLGRAEVQLTIDNADGALPIEYAEVTISRTLFRNGGSEYAINGEQCRLLDVQELLSDSGLGREMHVIVGQGQLDQVLHATPEDRRGFIEEAAGILKHRRRKEKTLRKLDAMQANLTRLSDLAGEIRRQLKPLGQQAQIAREAQTIAAIVRDARARLLADEVVELRRSITDVTRTESERKTERVVLQEQLDQSKLRQARIEQSESSDAVDEARRIAFGLEQVQDRLRSLYTLANQRLSLLSQQSELPGMGATLSESTVADAFAEAERLQSGIAEAEAVLGRATAATATARASLDSLDEEISAQSALVSQHDLEQGRLAGAVRAAEERLGALRAQLERQRTALAASEERREAARAELLALEGDDEGVAEDTELAHAVTAAEQAVTSLQDRVDALREELHTAERERDALAARTSALTMATDQQDGSQQIINLSGIRGLVAEHIKVESGYEAAIAAAFGSLADAVLAESWDAGVAALRHARDAEAGRVEIVVADAAAPADPTGLPTGVRSAASLVTGPNGIRGVLAGVVVADDLEVARAAWPALAKLGGITVITRAGDVLAEHVLRGGSGAGRSRIELLAERDAAQQKLVGVTTTIERLAHELAEQREKLDLARIDLVQASTALKQFEARLAERSEALGRSRVQLEAAAAESERLAEAMGGLGEQVAVAEAGVEKAIADRDAHAATPRPMLDVSARDELLSELENARTVEVAARVELETARERVRAQREQAEQLKRRLEAERAAAEEAARLAVIRRHQIEAAQGVIEVLPAVLDTADRSVAEARVALAAAEADRAKQNEELAELRRTEAGLRERLAALNENVHGLEMQAYEKKLHLSSLLERAADELGLVEDVLVAEYGPHVPVPVDAPAAAASPAADVPPHPPLRALPQCRKCRRIPSTPENSGADADAEAGSPAFSTIEAGDDVPDAVQQTDAVATEPFDRAKQKARLEKAERKYAQLGRVNPLALEEFAALEQRHKFLTEQLADLTATRKDLLTIIDEIDEKMQDIFAAAFADTKAAFDEVFPLLFPGGTGSLHLTDPDNLLTTGIEVTVKPAGKKIERLSLLSGGERSLAAVALLFAIFTARPSPFYILDEVEAALDDANLGRLLSVIERLRENSQLIVITHQKRTMEIADALYGVSMRQDGVSAVVGQRVVTEAESQGERAS</sequence>
<proteinExistence type="inferred from homology"/>
<dbReference type="Pfam" id="PF02463">
    <property type="entry name" value="SMC_N"/>
    <property type="match status" value="1"/>
</dbReference>
<feature type="coiled-coil region" evidence="6">
    <location>
        <begin position="167"/>
        <end position="201"/>
    </location>
</feature>
<accession>A0ABQ6JWN9</accession>
<reference evidence="9" key="1">
    <citation type="journal article" date="2019" name="Int. J. Syst. Evol. Microbiol.">
        <title>The Global Catalogue of Microorganisms (GCM) 10K type strain sequencing project: providing services to taxonomists for standard genome sequencing and annotation.</title>
        <authorList>
            <consortium name="The Broad Institute Genomics Platform"/>
            <consortium name="The Broad Institute Genome Sequencing Center for Infectious Disease"/>
            <person name="Wu L."/>
            <person name="Ma J."/>
        </authorList>
    </citation>
    <scope>NUCLEOTIDE SEQUENCE [LARGE SCALE GENOMIC DNA]</scope>
    <source>
        <strain evidence="9">NBRC 108755</strain>
    </source>
</reference>
<evidence type="ECO:0000256" key="3">
    <source>
        <dbReference type="ARBA" id="ARBA00022840"/>
    </source>
</evidence>
<evidence type="ECO:0000259" key="7">
    <source>
        <dbReference type="SMART" id="SM00968"/>
    </source>
</evidence>
<dbReference type="PIRSF" id="PIRSF005719">
    <property type="entry name" value="SMC"/>
    <property type="match status" value="1"/>
</dbReference>
<name>A0ABQ6JWN9_9MICO</name>
<feature type="domain" description="SMC hinge" evidence="7">
    <location>
        <begin position="503"/>
        <end position="610"/>
    </location>
</feature>
<dbReference type="RefSeq" id="WP_284300329.1">
    <property type="nucleotide sequence ID" value="NZ_BSVA01000001.1"/>
</dbReference>
<dbReference type="InterPro" id="IPR011890">
    <property type="entry name" value="SMC_prok"/>
</dbReference>
<evidence type="ECO:0000313" key="9">
    <source>
        <dbReference type="Proteomes" id="UP001157069"/>
    </source>
</evidence>
<dbReference type="Pfam" id="PF06470">
    <property type="entry name" value="SMC_hinge"/>
    <property type="match status" value="1"/>
</dbReference>
<comment type="subcellular location">
    <subcellularLocation>
        <location evidence="6">Cytoplasm</location>
    </subcellularLocation>
</comment>
<gene>
    <name evidence="6 8" type="primary">smc</name>
    <name evidence="8" type="ORF">GCM10025869_23320</name>
</gene>
<dbReference type="PANTHER" id="PTHR43977">
    <property type="entry name" value="STRUCTURAL MAINTENANCE OF CHROMOSOMES PROTEIN 3"/>
    <property type="match status" value="1"/>
</dbReference>
<dbReference type="InterPro" id="IPR003395">
    <property type="entry name" value="RecF/RecN/SMC_N"/>
</dbReference>
<dbReference type="InterPro" id="IPR027417">
    <property type="entry name" value="P-loop_NTPase"/>
</dbReference>
<comment type="domain">
    <text evidence="6">Contains large globular domains required for ATP hydrolysis at each terminus and a third globular domain forming a flexible hinge near the middle of the molecule. These domains are separated by coiled-coil structures.</text>
</comment>
<dbReference type="Gene3D" id="1.20.1060.20">
    <property type="match status" value="1"/>
</dbReference>
<organism evidence="8 9">
    <name type="scientific">Homoserinibacter gongjuensis</name>
    <dbReference type="NCBI Taxonomy" id="1162968"/>
    <lineage>
        <taxon>Bacteria</taxon>
        <taxon>Bacillati</taxon>
        <taxon>Actinomycetota</taxon>
        <taxon>Actinomycetes</taxon>
        <taxon>Micrococcales</taxon>
        <taxon>Microbacteriaceae</taxon>
        <taxon>Homoserinibacter</taxon>
    </lineage>
</organism>
<evidence type="ECO:0000256" key="5">
    <source>
        <dbReference type="ARBA" id="ARBA00023125"/>
    </source>
</evidence>
<feature type="binding site" evidence="6">
    <location>
        <begin position="32"/>
        <end position="39"/>
    </location>
    <ligand>
        <name>ATP</name>
        <dbReference type="ChEBI" id="CHEBI:30616"/>
    </ligand>
</feature>
<dbReference type="Gene3D" id="3.40.50.300">
    <property type="entry name" value="P-loop containing nucleotide triphosphate hydrolases"/>
    <property type="match status" value="2"/>
</dbReference>
<dbReference type="SUPFAM" id="SSF52540">
    <property type="entry name" value="P-loop containing nucleoside triphosphate hydrolases"/>
    <property type="match status" value="1"/>
</dbReference>
<keyword evidence="2 6" id="KW-0547">Nucleotide-binding</keyword>
<dbReference type="EMBL" id="BSVA01000001">
    <property type="protein sequence ID" value="GMA91803.1"/>
    <property type="molecule type" value="Genomic_DNA"/>
</dbReference>
<feature type="coiled-coil region" evidence="6">
    <location>
        <begin position="393"/>
        <end position="482"/>
    </location>
</feature>
<feature type="coiled-coil region" evidence="6">
    <location>
        <begin position="1012"/>
        <end position="1060"/>
    </location>
</feature>
<evidence type="ECO:0000313" key="8">
    <source>
        <dbReference type="EMBL" id="GMA91803.1"/>
    </source>
</evidence>
<dbReference type="Proteomes" id="UP001157069">
    <property type="component" value="Unassembled WGS sequence"/>
</dbReference>
<evidence type="ECO:0000256" key="6">
    <source>
        <dbReference type="HAMAP-Rule" id="MF_01894"/>
    </source>
</evidence>
<dbReference type="SMART" id="SM00968">
    <property type="entry name" value="SMC_hinge"/>
    <property type="match status" value="1"/>
</dbReference>
<keyword evidence="3 6" id="KW-0067">ATP-binding</keyword>
<dbReference type="InterPro" id="IPR024704">
    <property type="entry name" value="SMC"/>
</dbReference>
<evidence type="ECO:0000256" key="4">
    <source>
        <dbReference type="ARBA" id="ARBA00023054"/>
    </source>
</evidence>
<dbReference type="InterPro" id="IPR036277">
    <property type="entry name" value="SMC_hinge_sf"/>
</dbReference>
<comment type="caution">
    <text evidence="8">The sequence shown here is derived from an EMBL/GenBank/DDBJ whole genome shotgun (WGS) entry which is preliminary data.</text>
</comment>
<feature type="coiled-coil region" evidence="6">
    <location>
        <begin position="783"/>
        <end position="897"/>
    </location>
</feature>